<evidence type="ECO:0000313" key="3">
    <source>
        <dbReference type="Proteomes" id="UP000800200"/>
    </source>
</evidence>
<feature type="compositionally biased region" description="Polar residues" evidence="1">
    <location>
        <begin position="1"/>
        <end position="15"/>
    </location>
</feature>
<reference evidence="2" key="1">
    <citation type="journal article" date="2020" name="Stud. Mycol.">
        <title>101 Dothideomycetes genomes: a test case for predicting lifestyles and emergence of pathogens.</title>
        <authorList>
            <person name="Haridas S."/>
            <person name="Albert R."/>
            <person name="Binder M."/>
            <person name="Bloem J."/>
            <person name="Labutti K."/>
            <person name="Salamov A."/>
            <person name="Andreopoulos B."/>
            <person name="Baker S."/>
            <person name="Barry K."/>
            <person name="Bills G."/>
            <person name="Bluhm B."/>
            <person name="Cannon C."/>
            <person name="Castanera R."/>
            <person name="Culley D."/>
            <person name="Daum C."/>
            <person name="Ezra D."/>
            <person name="Gonzalez J."/>
            <person name="Henrissat B."/>
            <person name="Kuo A."/>
            <person name="Liang C."/>
            <person name="Lipzen A."/>
            <person name="Lutzoni F."/>
            <person name="Magnuson J."/>
            <person name="Mondo S."/>
            <person name="Nolan M."/>
            <person name="Ohm R."/>
            <person name="Pangilinan J."/>
            <person name="Park H.-J."/>
            <person name="Ramirez L."/>
            <person name="Alfaro M."/>
            <person name="Sun H."/>
            <person name="Tritt A."/>
            <person name="Yoshinaga Y."/>
            <person name="Zwiers L.-H."/>
            <person name="Turgeon B."/>
            <person name="Goodwin S."/>
            <person name="Spatafora J."/>
            <person name="Crous P."/>
            <person name="Grigoriev I."/>
        </authorList>
    </citation>
    <scope>NUCLEOTIDE SEQUENCE</scope>
    <source>
        <strain evidence="2">CBS 207.26</strain>
    </source>
</reference>
<protein>
    <submittedName>
        <fullName evidence="2">Uncharacterized protein</fullName>
    </submittedName>
</protein>
<dbReference type="OrthoDB" id="2592504at2759"/>
<feature type="region of interest" description="Disordered" evidence="1">
    <location>
        <begin position="1"/>
        <end position="70"/>
    </location>
</feature>
<name>A0A6A6DT15_9PEZI</name>
<evidence type="ECO:0000256" key="1">
    <source>
        <dbReference type="SAM" id="MobiDB-lite"/>
    </source>
</evidence>
<accession>A0A6A6DT15</accession>
<gene>
    <name evidence="2" type="ORF">K469DRAFT_589541</name>
</gene>
<dbReference type="Proteomes" id="UP000800200">
    <property type="component" value="Unassembled WGS sequence"/>
</dbReference>
<evidence type="ECO:0000313" key="2">
    <source>
        <dbReference type="EMBL" id="KAF2181359.1"/>
    </source>
</evidence>
<organism evidence="2 3">
    <name type="scientific">Zopfia rhizophila CBS 207.26</name>
    <dbReference type="NCBI Taxonomy" id="1314779"/>
    <lineage>
        <taxon>Eukaryota</taxon>
        <taxon>Fungi</taxon>
        <taxon>Dikarya</taxon>
        <taxon>Ascomycota</taxon>
        <taxon>Pezizomycotina</taxon>
        <taxon>Dothideomycetes</taxon>
        <taxon>Dothideomycetes incertae sedis</taxon>
        <taxon>Zopfiaceae</taxon>
        <taxon>Zopfia</taxon>
    </lineage>
</organism>
<dbReference type="AlphaFoldDB" id="A0A6A6DT15"/>
<dbReference type="EMBL" id="ML994653">
    <property type="protein sequence ID" value="KAF2181359.1"/>
    <property type="molecule type" value="Genomic_DNA"/>
</dbReference>
<proteinExistence type="predicted"/>
<sequence length="192" mass="21462">MPPTRHTNNGPQAATSARKAPYPQIAPKQPQTANNDEDKENHPPQRVSPNQSQKRSSKEPDRSNLPNNYLDIQLEEKKGEVPVYENATAVRRKLNKLLDSKSTIPGSSKRWNKTSLSGELQKLAQKNHPVKTHNGVGNNGPSVRALDRFLKKSGGMGGGDSEAYYWGNMLLEKLRIWNGEKKTKARENAEKE</sequence>
<keyword evidence="3" id="KW-1185">Reference proteome</keyword>